<evidence type="ECO:0000313" key="1">
    <source>
        <dbReference type="EMBL" id="KAB1160350.1"/>
    </source>
</evidence>
<dbReference type="RefSeq" id="WP_150897979.1">
    <property type="nucleotide sequence ID" value="NZ_WAAU01000003.1"/>
</dbReference>
<dbReference type="InterPro" id="IPR011049">
    <property type="entry name" value="Serralysin-like_metalloprot_C"/>
</dbReference>
<dbReference type="Gene3D" id="2.150.10.10">
    <property type="entry name" value="Serralysin-like metalloprotease, C-terminal"/>
    <property type="match status" value="2"/>
</dbReference>
<proteinExistence type="predicted"/>
<evidence type="ECO:0000313" key="2">
    <source>
        <dbReference type="Proteomes" id="UP000467305"/>
    </source>
</evidence>
<dbReference type="Proteomes" id="UP000467305">
    <property type="component" value="Unassembled WGS sequence"/>
</dbReference>
<dbReference type="EMBL" id="WAAU01000003">
    <property type="protein sequence ID" value="KAB1160350.1"/>
    <property type="molecule type" value="Genomic_DNA"/>
</dbReference>
<keyword evidence="2" id="KW-1185">Reference proteome</keyword>
<gene>
    <name evidence="1" type="ORF">F7018_00290</name>
</gene>
<dbReference type="AlphaFoldDB" id="A0A7J5ATT1"/>
<sequence length="643" mass="68009">MKQNKEILKKYFETGDKPTQQQYAELIDSYVDSKQPEGKANRRFVIDEPGEVNVAEEERTPEYNLSDIVNNKLSLLKDGITVKEVDLTPYIDDTNLARLVSGTVDNNGVATFTRDDNSTFTVDLSNLKGSGATDVSSLVPYTGATQDVDLGSVNIRSDKETTVGSKQHYTPLNIKGRDFIRIIKSITFDNSTIGLGESAALNYVGSNGIAIGHNALKNASLGSNMRNIAIGPSSMMNGGGQGSIAIGSFAMQNVTANNTVAIGNGAMNVGGGQNSTAVGTSALGQNTGYDVIGLGYRAGAINTGNEAIFIGEDSGFNNNSMHVTSVGHWSGKNNAGSASSFFGHNSGGDNTGSNSTLIGYWSGKNNTGVSASALGYYAMINNSGLYTSAIGNNTLSKNEGDYCNAMGQVAGERNLGNNSVMIGNYSGRYNKENWLTALGNDSGSYNTGKGSTSIGFSSGKYADKDFNTFLGYLSQSGFNDDSINSKSFTDLSVVDIATNRITINNHGFGTNGSYVNLRYNASDGHYIGGLHNNSIFIFLIVDSNTIEIAAPFNISTLPNNNGTTVHRFTPQFEVTNSTAIGYNSVVTKSNQVVLGNSNVQEVFTKGDYVTASAGKGLVLTTPDNTKQYRLSIDNAGSLAITLI</sequence>
<name>A0A7J5ATT1_9FLAO</name>
<protein>
    <recommendedName>
        <fullName evidence="3">Trimeric autotransporter adhesin YadA-like head domain-containing protein</fullName>
    </recommendedName>
</protein>
<evidence type="ECO:0008006" key="3">
    <source>
        <dbReference type="Google" id="ProtNLM"/>
    </source>
</evidence>
<reference evidence="1 2" key="1">
    <citation type="submission" date="2019-09" db="EMBL/GenBank/DDBJ databases">
        <authorList>
            <person name="Cao W.R."/>
        </authorList>
    </citation>
    <scope>NUCLEOTIDE SEQUENCE [LARGE SCALE GENOMIC DNA]</scope>
    <source>
        <strain evidence="2">a4</strain>
    </source>
</reference>
<organism evidence="1 2">
    <name type="scientific">Tenacibaculum aiptasiae</name>
    <dbReference type="NCBI Taxonomy" id="426481"/>
    <lineage>
        <taxon>Bacteria</taxon>
        <taxon>Pseudomonadati</taxon>
        <taxon>Bacteroidota</taxon>
        <taxon>Flavobacteriia</taxon>
        <taxon>Flavobacteriales</taxon>
        <taxon>Flavobacteriaceae</taxon>
        <taxon>Tenacibaculum</taxon>
    </lineage>
</organism>
<accession>A0A7J5ATT1</accession>
<dbReference type="OrthoDB" id="1412468at2"/>
<comment type="caution">
    <text evidence="1">The sequence shown here is derived from an EMBL/GenBank/DDBJ whole genome shotgun (WGS) entry which is preliminary data.</text>
</comment>